<dbReference type="RefSeq" id="XP_007389896.1">
    <property type="nucleotide sequence ID" value="XM_007389834.1"/>
</dbReference>
<sequence length="346" mass="39522">MPPFREFLVDERRCVDALYHVDKSEGHAHLACACLAAMSFENYCHNLQERDPRSRLACVNFNIMAGKWWVHVRHAKYTAELEEHLYRFVQDIRLALHAWIYTEFGPDQINCTTQDIWNYLQPSEARRVICSEFLKFGIYVKLWQFGVARSPNHTQPQVTSGDISRAIQKVPPQVQELLPGLDLTVNDSHLARYQAIMEDLMTQINQDARTREVWRIGWSTEVVYLASQDTLYDVEPTAMPLRVPTITAASSSPTTTVALSETFSTPPPENGTGPSSDEMRCPMRPMMSCRPLMPSTMDLPATLQLPIWRCLVFIPAQRLRPQTEHGPPYSPHLSQAKPMKVPLYPA</sequence>
<feature type="region of interest" description="Disordered" evidence="1">
    <location>
        <begin position="321"/>
        <end position="346"/>
    </location>
</feature>
<feature type="region of interest" description="Disordered" evidence="1">
    <location>
        <begin position="258"/>
        <end position="281"/>
    </location>
</feature>
<accession>K5XBT9</accession>
<dbReference type="Proteomes" id="UP000008370">
    <property type="component" value="Unassembled WGS sequence"/>
</dbReference>
<dbReference type="InParanoid" id="K5XBT9"/>
<evidence type="ECO:0000313" key="3">
    <source>
        <dbReference type="Proteomes" id="UP000008370"/>
    </source>
</evidence>
<name>K5XBT9_PHACS</name>
<dbReference type="HOGENOM" id="CLU_801940_0_0_1"/>
<organism evidence="2 3">
    <name type="scientific">Phanerochaete carnosa (strain HHB-10118-sp)</name>
    <name type="common">White-rot fungus</name>
    <name type="synonym">Peniophora carnosa</name>
    <dbReference type="NCBI Taxonomy" id="650164"/>
    <lineage>
        <taxon>Eukaryota</taxon>
        <taxon>Fungi</taxon>
        <taxon>Dikarya</taxon>
        <taxon>Basidiomycota</taxon>
        <taxon>Agaricomycotina</taxon>
        <taxon>Agaricomycetes</taxon>
        <taxon>Polyporales</taxon>
        <taxon>Phanerochaetaceae</taxon>
        <taxon>Phanerochaete</taxon>
    </lineage>
</organism>
<reference evidence="2 3" key="1">
    <citation type="journal article" date="2012" name="BMC Genomics">
        <title>Comparative genomics of the white-rot fungi, Phanerochaete carnosa and P. chrysosporium, to elucidate the genetic basis of the distinct wood types they colonize.</title>
        <authorList>
            <person name="Suzuki H."/>
            <person name="MacDonald J."/>
            <person name="Syed K."/>
            <person name="Salamov A."/>
            <person name="Hori C."/>
            <person name="Aerts A."/>
            <person name="Henrissat B."/>
            <person name="Wiebenga A."/>
            <person name="vanKuyk P.A."/>
            <person name="Barry K."/>
            <person name="Lindquist E."/>
            <person name="LaButti K."/>
            <person name="Lapidus A."/>
            <person name="Lucas S."/>
            <person name="Coutinho P."/>
            <person name="Gong Y."/>
            <person name="Samejima M."/>
            <person name="Mahadevan R."/>
            <person name="Abou-Zaid M."/>
            <person name="de Vries R.P."/>
            <person name="Igarashi K."/>
            <person name="Yadav J.S."/>
            <person name="Grigoriev I.V."/>
            <person name="Master E.R."/>
        </authorList>
    </citation>
    <scope>NUCLEOTIDE SEQUENCE [LARGE SCALE GENOMIC DNA]</scope>
    <source>
        <strain evidence="2 3">HHB-10118-sp</strain>
    </source>
</reference>
<dbReference type="EMBL" id="JH930468">
    <property type="protein sequence ID" value="EKM60437.1"/>
    <property type="molecule type" value="Genomic_DNA"/>
</dbReference>
<evidence type="ECO:0000313" key="2">
    <source>
        <dbReference type="EMBL" id="EKM60437.1"/>
    </source>
</evidence>
<dbReference type="KEGG" id="pco:PHACADRAFT_203640"/>
<evidence type="ECO:0000256" key="1">
    <source>
        <dbReference type="SAM" id="MobiDB-lite"/>
    </source>
</evidence>
<gene>
    <name evidence="2" type="ORF">PHACADRAFT_203640</name>
</gene>
<keyword evidence="3" id="KW-1185">Reference proteome</keyword>
<proteinExistence type="predicted"/>
<dbReference type="AlphaFoldDB" id="K5XBT9"/>
<protein>
    <submittedName>
        <fullName evidence="2">Uncharacterized protein</fullName>
    </submittedName>
</protein>
<dbReference type="GeneID" id="18912204"/>